<dbReference type="PANTHER" id="PTHR11616">
    <property type="entry name" value="SODIUM/CHLORIDE DEPENDENT TRANSPORTER"/>
    <property type="match status" value="1"/>
</dbReference>
<dbReference type="EMBL" id="GBBM01007697">
    <property type="protein sequence ID" value="JAC27721.1"/>
    <property type="molecule type" value="mRNA"/>
</dbReference>
<proteinExistence type="evidence at transcript level"/>
<dbReference type="AlphaFoldDB" id="A0A023G0M0"/>
<protein>
    <submittedName>
        <fullName evidence="9">Putative gaba transporter ixodes scapularis gaba transporter</fullName>
    </submittedName>
</protein>
<evidence type="ECO:0000313" key="9">
    <source>
        <dbReference type="EMBL" id="JAC27721.1"/>
    </source>
</evidence>
<dbReference type="Pfam" id="PF00209">
    <property type="entry name" value="SNF"/>
    <property type="match status" value="1"/>
</dbReference>
<reference evidence="9" key="1">
    <citation type="submission" date="2014-03" db="EMBL/GenBank/DDBJ databases">
        <title>The sialotranscriptome of Amblyomma triste, Amblyomma parvum and Amblyomma cajennense ticks, uncovered by 454-based RNA-seq.</title>
        <authorList>
            <person name="Garcia G.R."/>
            <person name="Gardinassi L.G."/>
            <person name="Ribeiro J.M."/>
            <person name="Anatriello E."/>
            <person name="Ferreira B.R."/>
            <person name="Moreira H.N."/>
            <person name="Mafra C."/>
            <person name="Olegario M.M."/>
            <person name="Szabo P.J."/>
            <person name="Miranda-Santos I.K."/>
            <person name="Maruyama S.R."/>
        </authorList>
    </citation>
    <scope>NUCLEOTIDE SEQUENCE</scope>
    <source>
        <strain evidence="9">Mato Grasso do Sul</strain>
        <tissue evidence="9">Salivary glands</tissue>
    </source>
</reference>
<keyword evidence="7 8" id="KW-0472">Membrane</keyword>
<keyword evidence="4 8" id="KW-0812">Transmembrane</keyword>
<evidence type="ECO:0000256" key="5">
    <source>
        <dbReference type="ARBA" id="ARBA00022847"/>
    </source>
</evidence>
<dbReference type="SUPFAM" id="SSF161070">
    <property type="entry name" value="SNF-like"/>
    <property type="match status" value="1"/>
</dbReference>
<dbReference type="PROSITE" id="PS50267">
    <property type="entry name" value="NA_NEUROTRAN_SYMP_3"/>
    <property type="match status" value="1"/>
</dbReference>
<name>A0A023G0M0_AMBTT</name>
<organism evidence="9">
    <name type="scientific">Amblyomma triste</name>
    <name type="common">Neotropical tick</name>
    <dbReference type="NCBI Taxonomy" id="251400"/>
    <lineage>
        <taxon>Eukaryota</taxon>
        <taxon>Metazoa</taxon>
        <taxon>Ecdysozoa</taxon>
        <taxon>Arthropoda</taxon>
        <taxon>Chelicerata</taxon>
        <taxon>Arachnida</taxon>
        <taxon>Acari</taxon>
        <taxon>Parasitiformes</taxon>
        <taxon>Ixodida</taxon>
        <taxon>Ixodoidea</taxon>
        <taxon>Ixodidae</taxon>
        <taxon>Amblyomminae</taxon>
        <taxon>Amblyomma</taxon>
    </lineage>
</organism>
<dbReference type="GO" id="GO:0015293">
    <property type="term" value="F:symporter activity"/>
    <property type="evidence" value="ECO:0007669"/>
    <property type="project" value="UniProtKB-KW"/>
</dbReference>
<accession>A0A023G0M0</accession>
<dbReference type="GO" id="GO:0035725">
    <property type="term" value="P:sodium ion transmembrane transport"/>
    <property type="evidence" value="ECO:0007669"/>
    <property type="project" value="TreeGrafter"/>
</dbReference>
<keyword evidence="6 8" id="KW-1133">Transmembrane helix</keyword>
<dbReference type="PANTHER" id="PTHR11616:SF309">
    <property type="entry name" value="TRANSPORTER"/>
    <property type="match status" value="1"/>
</dbReference>
<sequence>MPAAIVLAIFLFSVIKYQPLVYAKTYAYPWWGEMLGWLMALASMVMIPAYMLYFLLTTPGTLRQVKHITRSTIAYPSKADEKKWSLLMDAGIRISGKFGWPTEVRACMKLCYDGCEK</sequence>
<evidence type="ECO:0000256" key="8">
    <source>
        <dbReference type="SAM" id="Phobius"/>
    </source>
</evidence>
<evidence type="ECO:0000256" key="2">
    <source>
        <dbReference type="ARBA" id="ARBA00006459"/>
    </source>
</evidence>
<keyword evidence="3" id="KW-0813">Transport</keyword>
<comment type="similarity">
    <text evidence="2">Belongs to the sodium:neurotransmitter symporter (SNF) (TC 2.A.22) family.</text>
</comment>
<dbReference type="InterPro" id="IPR000175">
    <property type="entry name" value="Na/ntran_symport"/>
</dbReference>
<evidence type="ECO:0000256" key="6">
    <source>
        <dbReference type="ARBA" id="ARBA00022989"/>
    </source>
</evidence>
<comment type="subcellular location">
    <subcellularLocation>
        <location evidence="1">Membrane</location>
        <topology evidence="1">Multi-pass membrane protein</topology>
    </subcellularLocation>
</comment>
<evidence type="ECO:0000256" key="7">
    <source>
        <dbReference type="ARBA" id="ARBA00023136"/>
    </source>
</evidence>
<evidence type="ECO:0000256" key="1">
    <source>
        <dbReference type="ARBA" id="ARBA00004141"/>
    </source>
</evidence>
<feature type="transmembrane region" description="Helical" evidence="8">
    <location>
        <begin position="34"/>
        <end position="56"/>
    </location>
</feature>
<evidence type="ECO:0000256" key="4">
    <source>
        <dbReference type="ARBA" id="ARBA00022692"/>
    </source>
</evidence>
<dbReference type="GO" id="GO:0006865">
    <property type="term" value="P:amino acid transport"/>
    <property type="evidence" value="ECO:0007669"/>
    <property type="project" value="TreeGrafter"/>
</dbReference>
<keyword evidence="5" id="KW-0769">Symport</keyword>
<evidence type="ECO:0000256" key="3">
    <source>
        <dbReference type="ARBA" id="ARBA00022448"/>
    </source>
</evidence>
<dbReference type="InterPro" id="IPR037272">
    <property type="entry name" value="SNS_sf"/>
</dbReference>
<dbReference type="GO" id="GO:0005886">
    <property type="term" value="C:plasma membrane"/>
    <property type="evidence" value="ECO:0007669"/>
    <property type="project" value="TreeGrafter"/>
</dbReference>